<dbReference type="InterPro" id="IPR021557">
    <property type="entry name" value="DUF3016"/>
</dbReference>
<sequence>MNKLRIFSYLGCATAVGLLAVFAPTQAAEVKITWEEPETYSDVKPTNESRKRFRERTLEDLEQHIVELASDLPESQVLSMTVTNVDLAGQVWPSQFVGFGTGGGSDVRIIKRIDIPRMAFSYSLTDAEGQVILSGEDVKLKDMDFMESTIRRNRTESLTYEKAMLNDWFADTFSTQVAANN</sequence>
<dbReference type="RefSeq" id="WP_061094204.1">
    <property type="nucleotide sequence ID" value="NZ_CP014323.1"/>
</dbReference>
<evidence type="ECO:0000313" key="3">
    <source>
        <dbReference type="Proteomes" id="UP000063991"/>
    </source>
</evidence>
<dbReference type="Proteomes" id="UP000063991">
    <property type="component" value="Chromosome"/>
</dbReference>
<organism evidence="2 3">
    <name type="scientific">Alteromonas macleodii</name>
    <name type="common">Pseudoalteromonas macleodii</name>
    <dbReference type="NCBI Taxonomy" id="28108"/>
    <lineage>
        <taxon>Bacteria</taxon>
        <taxon>Pseudomonadati</taxon>
        <taxon>Pseudomonadota</taxon>
        <taxon>Gammaproteobacteria</taxon>
        <taxon>Alteromonadales</taxon>
        <taxon>Alteromonadaceae</taxon>
        <taxon>Alteromonas/Salinimonas group</taxon>
        <taxon>Alteromonas</taxon>
    </lineage>
</organism>
<reference evidence="2 3" key="1">
    <citation type="submission" date="2015-12" db="EMBL/GenBank/DDBJ databases">
        <authorList>
            <person name="Shamseldin A."/>
            <person name="Moawad H."/>
            <person name="Abd El-Rahim W.M."/>
            <person name="Sadowsky M.J."/>
        </authorList>
    </citation>
    <scope>NUCLEOTIDE SEQUENCE [LARGE SCALE GENOMIC DNA]</scope>
    <source>
        <strain evidence="2 3">D7</strain>
    </source>
</reference>
<feature type="signal peptide" evidence="1">
    <location>
        <begin position="1"/>
        <end position="27"/>
    </location>
</feature>
<protein>
    <recommendedName>
        <fullName evidence="4">DUF3016 domain-containing protein</fullName>
    </recommendedName>
</protein>
<feature type="chain" id="PRO_5007272407" description="DUF3016 domain-containing protein" evidence="1">
    <location>
        <begin position="28"/>
        <end position="181"/>
    </location>
</feature>
<evidence type="ECO:0000313" key="2">
    <source>
        <dbReference type="EMBL" id="AMJ97228.1"/>
    </source>
</evidence>
<dbReference type="AlphaFoldDB" id="A0A126PYB5"/>
<dbReference type="EMBL" id="CP014323">
    <property type="protein sequence ID" value="AMJ97228.1"/>
    <property type="molecule type" value="Genomic_DNA"/>
</dbReference>
<name>A0A126PYB5_ALTMA</name>
<dbReference type="Pfam" id="PF11454">
    <property type="entry name" value="DUF3016"/>
    <property type="match status" value="1"/>
</dbReference>
<proteinExistence type="predicted"/>
<dbReference type="OrthoDB" id="195620at2"/>
<evidence type="ECO:0000256" key="1">
    <source>
        <dbReference type="SAM" id="SignalP"/>
    </source>
</evidence>
<gene>
    <name evidence="2" type="ORF">AVL55_03045</name>
</gene>
<keyword evidence="1" id="KW-0732">Signal</keyword>
<accession>A0A126PYB5</accession>
<evidence type="ECO:0008006" key="4">
    <source>
        <dbReference type="Google" id="ProtNLM"/>
    </source>
</evidence>